<sequence length="163" mass="18122">LSRGESVGADAIRRAGEENETLQRENVLLQQHHSLLGLPPWHRNGLLRRSSSALKATQTFLLLTSDAANWTDNEILLLVSIILLLLLSGAPFTLGGGTSASSGPTNVFCGSLQQKNKRYFLYRGKDIAGFYVFLRIQRFKVAFKKRNMTTLHAISVVRPEARD</sequence>
<dbReference type="Ensembl" id="ENSGACT00000009542.1">
    <property type="protein sequence ID" value="ENSGACP00000009522.1"/>
    <property type="gene ID" value="ENSGACG00000007195.1"/>
</dbReference>
<reference evidence="2" key="2">
    <citation type="submission" date="2024-04" db="UniProtKB">
        <authorList>
            <consortium name="Ensembl"/>
        </authorList>
    </citation>
    <scope>IDENTIFICATION</scope>
</reference>
<keyword evidence="1" id="KW-0472">Membrane</keyword>
<evidence type="ECO:0000256" key="1">
    <source>
        <dbReference type="SAM" id="Phobius"/>
    </source>
</evidence>
<keyword evidence="1" id="KW-0812">Transmembrane</keyword>
<dbReference type="InParanoid" id="G3NW03"/>
<proteinExistence type="predicted"/>
<protein>
    <submittedName>
        <fullName evidence="2">Uncharacterized protein</fullName>
    </submittedName>
</protein>
<feature type="transmembrane region" description="Helical" evidence="1">
    <location>
        <begin position="75"/>
        <end position="94"/>
    </location>
</feature>
<name>G3NW03_GASAC</name>
<evidence type="ECO:0000313" key="2">
    <source>
        <dbReference type="Ensembl" id="ENSGACP00000009522.1"/>
    </source>
</evidence>
<dbReference type="Bgee" id="ENSGACG00000007195">
    <property type="expression patterns" value="Expressed in pharyngeal gill and 3 other cell types or tissues"/>
</dbReference>
<organism evidence="2">
    <name type="scientific">Gasterosteus aculeatus</name>
    <name type="common">Three-spined stickleback</name>
    <dbReference type="NCBI Taxonomy" id="69293"/>
    <lineage>
        <taxon>Eukaryota</taxon>
        <taxon>Metazoa</taxon>
        <taxon>Chordata</taxon>
        <taxon>Craniata</taxon>
        <taxon>Vertebrata</taxon>
        <taxon>Euteleostomi</taxon>
        <taxon>Actinopterygii</taxon>
        <taxon>Neopterygii</taxon>
        <taxon>Teleostei</taxon>
        <taxon>Neoteleostei</taxon>
        <taxon>Acanthomorphata</taxon>
        <taxon>Eupercaria</taxon>
        <taxon>Perciformes</taxon>
        <taxon>Cottioidei</taxon>
        <taxon>Gasterosteales</taxon>
        <taxon>Gasterosteidae</taxon>
        <taxon>Gasterosteus</taxon>
    </lineage>
</organism>
<reference evidence="2" key="1">
    <citation type="submission" date="2006-01" db="EMBL/GenBank/DDBJ databases">
        <authorList>
            <person name="Lindblad-Toh K."/>
            <person name="Mauceli E."/>
            <person name="Grabherr M."/>
            <person name="Chang J.L."/>
            <person name="Lander E.S."/>
        </authorList>
    </citation>
    <scope>NUCLEOTIDE SEQUENCE [LARGE SCALE GENOMIC DNA]</scope>
</reference>
<accession>G3NW03</accession>
<keyword evidence="1" id="KW-1133">Transmembrane helix</keyword>
<dbReference type="AlphaFoldDB" id="G3NW03"/>